<keyword evidence="12" id="KW-1133">Transmembrane helix</keyword>
<keyword evidence="14" id="KW-1185">Reference proteome</keyword>
<dbReference type="InterPro" id="IPR001040">
    <property type="entry name" value="TIF_eIF_4E"/>
</dbReference>
<dbReference type="PANTHER" id="PTHR11960:SF18">
    <property type="entry name" value="EUKARYOTIC TRANSLATION INITIATION FACTOR 4E HOMOLOGOUS PROTEIN, ISOFORM B"/>
    <property type="match status" value="1"/>
</dbReference>
<dbReference type="Proteomes" id="UP000653305">
    <property type="component" value="Unassembled WGS sequence"/>
</dbReference>
<dbReference type="Pfam" id="PF01652">
    <property type="entry name" value="IF4E"/>
    <property type="match status" value="1"/>
</dbReference>
<evidence type="ECO:0000256" key="2">
    <source>
        <dbReference type="ARBA" id="ARBA00009860"/>
    </source>
</evidence>
<evidence type="ECO:0000256" key="10">
    <source>
        <dbReference type="ARBA" id="ARBA00030245"/>
    </source>
</evidence>
<dbReference type="GO" id="GO:0009615">
    <property type="term" value="P:response to virus"/>
    <property type="evidence" value="ECO:0007669"/>
    <property type="project" value="UniProtKB-ARBA"/>
</dbReference>
<proteinExistence type="inferred from homology"/>
<dbReference type="Gene3D" id="3.30.760.10">
    <property type="entry name" value="RNA Cap, Translation Initiation Factor Eif4e"/>
    <property type="match status" value="1"/>
</dbReference>
<organism evidence="13 14">
    <name type="scientific">Phtheirospermum japonicum</name>
    <dbReference type="NCBI Taxonomy" id="374723"/>
    <lineage>
        <taxon>Eukaryota</taxon>
        <taxon>Viridiplantae</taxon>
        <taxon>Streptophyta</taxon>
        <taxon>Embryophyta</taxon>
        <taxon>Tracheophyta</taxon>
        <taxon>Spermatophyta</taxon>
        <taxon>Magnoliopsida</taxon>
        <taxon>eudicotyledons</taxon>
        <taxon>Gunneridae</taxon>
        <taxon>Pentapetalae</taxon>
        <taxon>asterids</taxon>
        <taxon>lamiids</taxon>
        <taxon>Lamiales</taxon>
        <taxon>Orobanchaceae</taxon>
        <taxon>Orobanchaceae incertae sedis</taxon>
        <taxon>Phtheirospermum</taxon>
    </lineage>
</organism>
<evidence type="ECO:0000256" key="1">
    <source>
        <dbReference type="ARBA" id="ARBA00004123"/>
    </source>
</evidence>
<keyword evidence="8" id="KW-0539">Nucleus</keyword>
<comment type="subunit">
    <text evidence="9">EIF4F is a multi-subunit complex, the composition of which varies with external and internal environmental conditions. It is composed of at least EIF4A, EIF4E and EIF4G. EIF4E is also known to interact with other partners. In higher plants two isoforms of EIF4F have been identified, named isoform EIF4F and isoform EIF(iso)4F. Isoform EIF4F has subunits p220 and p26, whereas isoform EIF(iso)4F has subunits p82 and p28.</text>
</comment>
<evidence type="ECO:0000256" key="4">
    <source>
        <dbReference type="ARBA" id="ARBA00022540"/>
    </source>
</evidence>
<comment type="subcellular location">
    <subcellularLocation>
        <location evidence="1">Nucleus</location>
    </subcellularLocation>
</comment>
<dbReference type="InterPro" id="IPR023398">
    <property type="entry name" value="TIF_eIF4e-like"/>
</dbReference>
<protein>
    <recommendedName>
        <fullName evidence="10">mRNA cap-binding protein</fullName>
    </recommendedName>
</protein>
<dbReference type="GO" id="GO:0005634">
    <property type="term" value="C:nucleus"/>
    <property type="evidence" value="ECO:0007669"/>
    <property type="project" value="UniProtKB-SubCell"/>
</dbReference>
<evidence type="ECO:0000256" key="5">
    <source>
        <dbReference type="ARBA" id="ARBA00022845"/>
    </source>
</evidence>
<evidence type="ECO:0000313" key="14">
    <source>
        <dbReference type="Proteomes" id="UP000653305"/>
    </source>
</evidence>
<keyword evidence="7 11" id="KW-0648">Protein biosynthesis</keyword>
<dbReference type="GO" id="GO:0006417">
    <property type="term" value="P:regulation of translation"/>
    <property type="evidence" value="ECO:0007669"/>
    <property type="project" value="UniProtKB-KW"/>
</dbReference>
<dbReference type="OrthoDB" id="590761at2759"/>
<accession>A0A830BDF7</accession>
<evidence type="ECO:0000256" key="8">
    <source>
        <dbReference type="ARBA" id="ARBA00023242"/>
    </source>
</evidence>
<keyword evidence="12" id="KW-0812">Transmembrane</keyword>
<sequence length="283" mass="32866">MREFNNVVVNGSTLEIHLYWTGKGTTTIPNRGLYGPLISAIAVTPSEYRFLFHIFVFECLFILLFLFLVVGKKEHDNSIYTQPPPVVSDEDKERVALYLKAGLHPLKHKFVFWYTRRTPGVRTQTSYDNNIKKIVDFSTVEAFWVTYCNLARPSTLQCPTDLHLFRDGILPLWEDFANCNDGKWIIRFKKVVSGHFWEVLVLALVGDQLDYGDNMCGAVLSIHFNEDILSVWNRNASDHQAVMSLRDFIKRLLKLPHNYVMEYKPHDASLRDNSSYRNTWLRA</sequence>
<dbReference type="SUPFAM" id="SSF55418">
    <property type="entry name" value="eIF4e-like"/>
    <property type="match status" value="1"/>
</dbReference>
<dbReference type="GO" id="GO:0016281">
    <property type="term" value="C:eukaryotic translation initiation factor 4F complex"/>
    <property type="evidence" value="ECO:0007669"/>
    <property type="project" value="TreeGrafter"/>
</dbReference>
<evidence type="ECO:0000256" key="6">
    <source>
        <dbReference type="ARBA" id="ARBA00022884"/>
    </source>
</evidence>
<feature type="transmembrane region" description="Helical" evidence="12">
    <location>
        <begin position="50"/>
        <end position="70"/>
    </location>
</feature>
<evidence type="ECO:0000256" key="9">
    <source>
        <dbReference type="ARBA" id="ARBA00025991"/>
    </source>
</evidence>
<keyword evidence="3" id="KW-0963">Cytoplasm</keyword>
<keyword evidence="12" id="KW-0472">Membrane</keyword>
<evidence type="ECO:0000256" key="11">
    <source>
        <dbReference type="RuleBase" id="RU004374"/>
    </source>
</evidence>
<comment type="similarity">
    <text evidence="2 11">Belongs to the eukaryotic initiation factor 4E family.</text>
</comment>
<name>A0A830BDF7_9LAMI</name>
<gene>
    <name evidence="13" type="ORF">PHJA_000559900</name>
</gene>
<evidence type="ECO:0000256" key="7">
    <source>
        <dbReference type="ARBA" id="ARBA00022917"/>
    </source>
</evidence>
<evidence type="ECO:0000313" key="13">
    <source>
        <dbReference type="EMBL" id="GFP84162.1"/>
    </source>
</evidence>
<keyword evidence="5" id="KW-0810">Translation regulation</keyword>
<keyword evidence="4 11" id="KW-0396">Initiation factor</keyword>
<comment type="caution">
    <text evidence="13">The sequence shown here is derived from an EMBL/GenBank/DDBJ whole genome shotgun (WGS) entry which is preliminary data.</text>
</comment>
<dbReference type="EMBL" id="BMAC01000079">
    <property type="protein sequence ID" value="GFP84162.1"/>
    <property type="molecule type" value="Genomic_DNA"/>
</dbReference>
<dbReference type="GO" id="GO:0003743">
    <property type="term" value="F:translation initiation factor activity"/>
    <property type="evidence" value="ECO:0007669"/>
    <property type="project" value="UniProtKB-KW"/>
</dbReference>
<dbReference type="PANTHER" id="PTHR11960">
    <property type="entry name" value="EUKARYOTIC TRANSLATION INITIATION FACTOR 4E RELATED"/>
    <property type="match status" value="1"/>
</dbReference>
<dbReference type="AlphaFoldDB" id="A0A830BDF7"/>
<evidence type="ECO:0000256" key="3">
    <source>
        <dbReference type="ARBA" id="ARBA00022490"/>
    </source>
</evidence>
<dbReference type="GO" id="GO:0000340">
    <property type="term" value="F:RNA 7-methylguanosine cap binding"/>
    <property type="evidence" value="ECO:0007669"/>
    <property type="project" value="TreeGrafter"/>
</dbReference>
<keyword evidence="6 11" id="KW-0694">RNA-binding</keyword>
<evidence type="ECO:0000256" key="12">
    <source>
        <dbReference type="SAM" id="Phobius"/>
    </source>
</evidence>
<reference evidence="13" key="1">
    <citation type="submission" date="2020-07" db="EMBL/GenBank/DDBJ databases">
        <title>Ethylene signaling mediates host invasion by parasitic plants.</title>
        <authorList>
            <person name="Yoshida S."/>
        </authorList>
    </citation>
    <scope>NUCLEOTIDE SEQUENCE</scope>
    <source>
        <strain evidence="13">Okayama</strain>
    </source>
</reference>